<dbReference type="InterPro" id="IPR002716">
    <property type="entry name" value="PIN_dom"/>
</dbReference>
<dbReference type="Gene3D" id="3.40.50.1010">
    <property type="entry name" value="5'-nuclease"/>
    <property type="match status" value="1"/>
</dbReference>
<feature type="domain" description="PIN" evidence="1">
    <location>
        <begin position="18"/>
        <end position="166"/>
    </location>
</feature>
<dbReference type="GeneID" id="99986884"/>
<dbReference type="InterPro" id="IPR029060">
    <property type="entry name" value="PIN-like_dom_sf"/>
</dbReference>
<dbReference type="AlphaFoldDB" id="A0A1I0QB53"/>
<protein>
    <submittedName>
        <fullName evidence="2">PIN domain-containing protein</fullName>
    </submittedName>
</protein>
<keyword evidence="3" id="KW-1185">Reference proteome</keyword>
<dbReference type="STRING" id="1267423.SAMN05216290_2177"/>
<dbReference type="OrthoDB" id="839053at2"/>
<name>A0A1I0QB53_9BACT</name>
<proteinExistence type="predicted"/>
<dbReference type="EMBL" id="FOIR01000002">
    <property type="protein sequence ID" value="SEW24259.1"/>
    <property type="molecule type" value="Genomic_DNA"/>
</dbReference>
<evidence type="ECO:0000313" key="2">
    <source>
        <dbReference type="EMBL" id="SEW24259.1"/>
    </source>
</evidence>
<gene>
    <name evidence="2" type="ORF">SAMN05216290_2177</name>
</gene>
<dbReference type="RefSeq" id="WP_090258609.1">
    <property type="nucleotide sequence ID" value="NZ_FOIR01000002.1"/>
</dbReference>
<dbReference type="Proteomes" id="UP000199437">
    <property type="component" value="Unassembled WGS sequence"/>
</dbReference>
<accession>A0A1I0QB53</accession>
<evidence type="ECO:0000313" key="3">
    <source>
        <dbReference type="Proteomes" id="UP000199437"/>
    </source>
</evidence>
<dbReference type="SUPFAM" id="SSF88723">
    <property type="entry name" value="PIN domain-like"/>
    <property type="match status" value="1"/>
</dbReference>
<dbReference type="Pfam" id="PF01850">
    <property type="entry name" value="PIN"/>
    <property type="match status" value="1"/>
</dbReference>
<organism evidence="2 3">
    <name type="scientific">Roseivirga pacifica</name>
    <dbReference type="NCBI Taxonomy" id="1267423"/>
    <lineage>
        <taxon>Bacteria</taxon>
        <taxon>Pseudomonadati</taxon>
        <taxon>Bacteroidota</taxon>
        <taxon>Cytophagia</taxon>
        <taxon>Cytophagales</taxon>
        <taxon>Roseivirgaceae</taxon>
        <taxon>Roseivirga</taxon>
    </lineage>
</organism>
<evidence type="ECO:0000259" key="1">
    <source>
        <dbReference type="Pfam" id="PF01850"/>
    </source>
</evidence>
<sequence length="181" mass="21259">MKISNTYSFKPNYTHKFFFDSNVWLYLMYPQFNEKATGYIKRYSEFSNRVFDNECLILTNPVQVSEMINVIVNTELKVARRKGIANDLKSFRKTEEGKKAMFTAKTFLEQVLKFATIKSGIFNETELKRISAQCDRADFNDLFFSQYCLKESCILVTHDYDFQELPNLDLQIISANSSYFN</sequence>
<reference evidence="3" key="1">
    <citation type="submission" date="2016-10" db="EMBL/GenBank/DDBJ databases">
        <authorList>
            <person name="Varghese N."/>
            <person name="Submissions S."/>
        </authorList>
    </citation>
    <scope>NUCLEOTIDE SEQUENCE [LARGE SCALE GENOMIC DNA]</scope>
    <source>
        <strain evidence="3">CGMCC 1.12402</strain>
    </source>
</reference>